<name>A0A0F4ZEJ8_9PEZI</name>
<evidence type="ECO:0000256" key="6">
    <source>
        <dbReference type="ARBA" id="ARBA00023306"/>
    </source>
</evidence>
<dbReference type="InterPro" id="IPR040038">
    <property type="entry name" value="TIPIN/Csm3/Swi3"/>
</dbReference>
<dbReference type="EMBL" id="LAEV01001090">
    <property type="protein sequence ID" value="KKA28937.1"/>
    <property type="molecule type" value="Genomic_DNA"/>
</dbReference>
<keyword evidence="5 7" id="KW-0539">Nucleus</keyword>
<proteinExistence type="inferred from homology"/>
<dbReference type="GO" id="GO:0006974">
    <property type="term" value="P:DNA damage response"/>
    <property type="evidence" value="ECO:0007669"/>
    <property type="project" value="UniProtKB-KW"/>
</dbReference>
<evidence type="ECO:0000259" key="9">
    <source>
        <dbReference type="Pfam" id="PF07962"/>
    </source>
</evidence>
<dbReference type="GO" id="GO:0043111">
    <property type="term" value="P:replication fork arrest"/>
    <property type="evidence" value="ECO:0007669"/>
    <property type="project" value="TreeGrafter"/>
</dbReference>
<feature type="compositionally biased region" description="Low complexity" evidence="8">
    <location>
        <begin position="217"/>
        <end position="227"/>
    </location>
</feature>
<dbReference type="GO" id="GO:0000076">
    <property type="term" value="P:DNA replication checkpoint signaling"/>
    <property type="evidence" value="ECO:0007669"/>
    <property type="project" value="UniProtKB-UniRule"/>
</dbReference>
<evidence type="ECO:0000313" key="10">
    <source>
        <dbReference type="EMBL" id="KKA28937.1"/>
    </source>
</evidence>
<dbReference type="GO" id="GO:0003677">
    <property type="term" value="F:DNA binding"/>
    <property type="evidence" value="ECO:0007669"/>
    <property type="project" value="TreeGrafter"/>
</dbReference>
<organism evidence="10 11">
    <name type="scientific">Thielaviopsis punctulata</name>
    <dbReference type="NCBI Taxonomy" id="72032"/>
    <lineage>
        <taxon>Eukaryota</taxon>
        <taxon>Fungi</taxon>
        <taxon>Dikarya</taxon>
        <taxon>Ascomycota</taxon>
        <taxon>Pezizomycotina</taxon>
        <taxon>Sordariomycetes</taxon>
        <taxon>Hypocreomycetidae</taxon>
        <taxon>Microascales</taxon>
        <taxon>Ceratocystidaceae</taxon>
        <taxon>Thielaviopsis</taxon>
    </lineage>
</organism>
<dbReference type="GO" id="GO:0031297">
    <property type="term" value="P:replication fork processing"/>
    <property type="evidence" value="ECO:0007669"/>
    <property type="project" value="UniProtKB-UniRule"/>
</dbReference>
<dbReference type="OrthoDB" id="437078at2759"/>
<keyword evidence="11" id="KW-1185">Reference proteome</keyword>
<comment type="caution">
    <text evidence="10">The sequence shown here is derived from an EMBL/GenBank/DDBJ whole genome shotgun (WGS) entry which is preliminary data.</text>
</comment>
<gene>
    <name evidence="10" type="ORF">TD95_004432</name>
</gene>
<evidence type="ECO:0000256" key="4">
    <source>
        <dbReference type="ARBA" id="ARBA00022880"/>
    </source>
</evidence>
<sequence>MDDSVFDLDDYGFENPFKDDEQKQPVVKKDIVGIDDEIKVKRTRAPAVKLDETLLASPQAPSRSLSVSVSNKYPLFSLLSAKGIPKLKSRAKKLKFRGKGHEWSDAFDLLSLYRLWLDDLYPKARFVDALAMVEKAGHKTTMIKQRTAWLDEAARKNGSVFDSVDVHDAGAVTVDHPRAVDRRPATPDTSGGFMVDHGGDLYDASPRRTLSAAGVAKTTTKTTGNTTSQDKDVPDSDDDLEAMMAEAQEFDSFVATQSATVSKPTAASEIDYNPEDELMAEIPFEY</sequence>
<evidence type="ECO:0000256" key="8">
    <source>
        <dbReference type="SAM" id="MobiDB-lite"/>
    </source>
</evidence>
<dbReference type="Pfam" id="PF07962">
    <property type="entry name" value="Swi3"/>
    <property type="match status" value="1"/>
</dbReference>
<evidence type="ECO:0000256" key="2">
    <source>
        <dbReference type="ARBA" id="ARBA00006075"/>
    </source>
</evidence>
<evidence type="ECO:0000313" key="11">
    <source>
        <dbReference type="Proteomes" id="UP000033483"/>
    </source>
</evidence>
<evidence type="ECO:0000256" key="7">
    <source>
        <dbReference type="RuleBase" id="RU366049"/>
    </source>
</evidence>
<evidence type="ECO:0000256" key="5">
    <source>
        <dbReference type="ARBA" id="ARBA00023242"/>
    </source>
</evidence>
<keyword evidence="3 7" id="KW-0227">DNA damage</keyword>
<dbReference type="AlphaFoldDB" id="A0A0F4ZEJ8"/>
<dbReference type="PANTHER" id="PTHR13220">
    <property type="entry name" value="TIMELESS INTERACTING-RELATED"/>
    <property type="match status" value="1"/>
</dbReference>
<protein>
    <recommendedName>
        <fullName evidence="7">Chromosome segregation in meiosis protein</fullName>
    </recommendedName>
</protein>
<dbReference type="InterPro" id="IPR012923">
    <property type="entry name" value="Csm3"/>
</dbReference>
<comment type="similarity">
    <text evidence="2 7">Belongs to the CSM3 family.</text>
</comment>
<dbReference type="GO" id="GO:0031298">
    <property type="term" value="C:replication fork protection complex"/>
    <property type="evidence" value="ECO:0007669"/>
    <property type="project" value="TreeGrafter"/>
</dbReference>
<feature type="domain" description="Chromosome segregation in meiosis protein 3" evidence="9">
    <location>
        <begin position="78"/>
        <end position="152"/>
    </location>
</feature>
<keyword evidence="4" id="KW-0236">DNA replication inhibitor</keyword>
<reference evidence="10 11" key="1">
    <citation type="submission" date="2015-03" db="EMBL/GenBank/DDBJ databases">
        <authorList>
            <person name="Radwan O."/>
            <person name="Al-Naeli F.A."/>
            <person name="Rendon G.A."/>
            <person name="Fields C."/>
        </authorList>
    </citation>
    <scope>NUCLEOTIDE SEQUENCE [LARGE SCALE GENOMIC DNA]</scope>
    <source>
        <strain evidence="10">CR-DP1</strain>
    </source>
</reference>
<dbReference type="PANTHER" id="PTHR13220:SF11">
    <property type="entry name" value="TIMELESS-INTERACTING PROTEIN"/>
    <property type="match status" value="1"/>
</dbReference>
<accession>A0A0F4ZEJ8</accession>
<comment type="subcellular location">
    <subcellularLocation>
        <location evidence="1 7">Nucleus</location>
    </subcellularLocation>
</comment>
<evidence type="ECO:0000256" key="1">
    <source>
        <dbReference type="ARBA" id="ARBA00004123"/>
    </source>
</evidence>
<keyword evidence="6 7" id="KW-0131">Cell cycle</keyword>
<evidence type="ECO:0000256" key="3">
    <source>
        <dbReference type="ARBA" id="ARBA00022763"/>
    </source>
</evidence>
<dbReference type="Proteomes" id="UP000033483">
    <property type="component" value="Unassembled WGS sequence"/>
</dbReference>
<comment type="function">
    <text evidence="7">Plays an important role in the control of DNA replication and the maintenance of replication fork stability.</text>
</comment>
<feature type="region of interest" description="Disordered" evidence="8">
    <location>
        <begin position="212"/>
        <end position="236"/>
    </location>
</feature>